<name>A0AAN9EPB0_CROPI</name>
<dbReference type="PANTHER" id="PTHR32246:SF69">
    <property type="entry name" value="CALCIUM-DEPENDENT LIPID-BINDING (CALB DOMAIN) FAMILY PROTEIN"/>
    <property type="match status" value="1"/>
</dbReference>
<reference evidence="3 4" key="1">
    <citation type="submission" date="2024-01" db="EMBL/GenBank/DDBJ databases">
        <title>The genomes of 5 underutilized Papilionoideae crops provide insights into root nodulation and disease resistanc.</title>
        <authorList>
            <person name="Yuan L."/>
        </authorList>
    </citation>
    <scope>NUCLEOTIDE SEQUENCE [LARGE SCALE GENOMIC DNA]</scope>
    <source>
        <strain evidence="3">ZHUSHIDOU_FW_LH</strain>
        <tissue evidence="3">Leaf</tissue>
    </source>
</reference>
<dbReference type="InterPro" id="IPR000008">
    <property type="entry name" value="C2_dom"/>
</dbReference>
<dbReference type="InterPro" id="IPR035892">
    <property type="entry name" value="C2_domain_sf"/>
</dbReference>
<feature type="compositionally biased region" description="Polar residues" evidence="1">
    <location>
        <begin position="223"/>
        <end position="237"/>
    </location>
</feature>
<comment type="caution">
    <text evidence="3">The sequence shown here is derived from an EMBL/GenBank/DDBJ whole genome shotgun (WGS) entry which is preliminary data.</text>
</comment>
<evidence type="ECO:0000259" key="2">
    <source>
        <dbReference type="PROSITE" id="PS50004"/>
    </source>
</evidence>
<organism evidence="3 4">
    <name type="scientific">Crotalaria pallida</name>
    <name type="common">Smooth rattlebox</name>
    <name type="synonym">Crotalaria striata</name>
    <dbReference type="NCBI Taxonomy" id="3830"/>
    <lineage>
        <taxon>Eukaryota</taxon>
        <taxon>Viridiplantae</taxon>
        <taxon>Streptophyta</taxon>
        <taxon>Embryophyta</taxon>
        <taxon>Tracheophyta</taxon>
        <taxon>Spermatophyta</taxon>
        <taxon>Magnoliopsida</taxon>
        <taxon>eudicotyledons</taxon>
        <taxon>Gunneridae</taxon>
        <taxon>Pentapetalae</taxon>
        <taxon>rosids</taxon>
        <taxon>fabids</taxon>
        <taxon>Fabales</taxon>
        <taxon>Fabaceae</taxon>
        <taxon>Papilionoideae</taxon>
        <taxon>50 kb inversion clade</taxon>
        <taxon>genistoids sensu lato</taxon>
        <taxon>core genistoids</taxon>
        <taxon>Crotalarieae</taxon>
        <taxon>Crotalaria</taxon>
    </lineage>
</organism>
<dbReference type="GO" id="GO:0006952">
    <property type="term" value="P:defense response"/>
    <property type="evidence" value="ECO:0007669"/>
    <property type="project" value="InterPro"/>
</dbReference>
<sequence length="295" mass="31756">MPSPSPSPSPSPAKVNMKMKQNQVLEITLISAQGLKPPSSPRRRFQTYAVTWIHSDKKLRTRVDKVGGENPTWNDKFLFRVTPEFLASETSGVSVAIFSVGTFRDHLIGTVRFLISNTLGPSTTTRTAPCFSAVQIQRPSGRFHGVMNVAAMVIDGAEFPALKSKKNFSAIGYRDLMGEKIQPSRKKTESVHFTEPQPPKLTKNSSSSIETTSSNASCEEGSLTESLTDGTESVETASSSSNSSPRTVTALKEWNGVRGMAGAGNKGLTVGSGFLCCLVANRNVRLSPSSAAIER</sequence>
<evidence type="ECO:0000256" key="1">
    <source>
        <dbReference type="SAM" id="MobiDB-lite"/>
    </source>
</evidence>
<dbReference type="PANTHER" id="PTHR32246">
    <property type="entry name" value="INGRESSION PROTEIN FIC1"/>
    <property type="match status" value="1"/>
</dbReference>
<dbReference type="SMART" id="SM00239">
    <property type="entry name" value="C2"/>
    <property type="match status" value="1"/>
</dbReference>
<evidence type="ECO:0000313" key="3">
    <source>
        <dbReference type="EMBL" id="KAK7258540.1"/>
    </source>
</evidence>
<dbReference type="AlphaFoldDB" id="A0AAN9EPB0"/>
<keyword evidence="4" id="KW-1185">Reference proteome</keyword>
<protein>
    <recommendedName>
        <fullName evidence="2">C2 domain-containing protein</fullName>
    </recommendedName>
</protein>
<gene>
    <name evidence="3" type="ORF">RIF29_24120</name>
</gene>
<proteinExistence type="predicted"/>
<dbReference type="EMBL" id="JAYWIO010000005">
    <property type="protein sequence ID" value="KAK7258540.1"/>
    <property type="molecule type" value="Genomic_DNA"/>
</dbReference>
<dbReference type="InterPro" id="IPR044750">
    <property type="entry name" value="C2_SRC2/BAP"/>
</dbReference>
<dbReference type="CDD" id="cd04051">
    <property type="entry name" value="C2_SRC2_like"/>
    <property type="match status" value="1"/>
</dbReference>
<dbReference type="SUPFAM" id="SSF49562">
    <property type="entry name" value="C2 domain (Calcium/lipid-binding domain, CaLB)"/>
    <property type="match status" value="1"/>
</dbReference>
<feature type="domain" description="C2" evidence="2">
    <location>
        <begin position="2"/>
        <end position="128"/>
    </location>
</feature>
<feature type="region of interest" description="Disordered" evidence="1">
    <location>
        <begin position="181"/>
        <end position="247"/>
    </location>
</feature>
<dbReference type="Proteomes" id="UP001372338">
    <property type="component" value="Unassembled WGS sequence"/>
</dbReference>
<dbReference type="PROSITE" id="PS50004">
    <property type="entry name" value="C2"/>
    <property type="match status" value="1"/>
</dbReference>
<dbReference type="Pfam" id="PF00168">
    <property type="entry name" value="C2"/>
    <property type="match status" value="1"/>
</dbReference>
<evidence type="ECO:0000313" key="4">
    <source>
        <dbReference type="Proteomes" id="UP001372338"/>
    </source>
</evidence>
<dbReference type="Gene3D" id="2.60.40.150">
    <property type="entry name" value="C2 domain"/>
    <property type="match status" value="1"/>
</dbReference>
<feature type="compositionally biased region" description="Low complexity" evidence="1">
    <location>
        <begin position="204"/>
        <end position="217"/>
    </location>
</feature>
<accession>A0AAN9EPB0</accession>